<evidence type="ECO:0000313" key="9">
    <source>
        <dbReference type="Proteomes" id="UP000443090"/>
    </source>
</evidence>
<evidence type="ECO:0000256" key="3">
    <source>
        <dbReference type="ARBA" id="ARBA00022989"/>
    </source>
</evidence>
<evidence type="ECO:0000256" key="5">
    <source>
        <dbReference type="SAM" id="Coils"/>
    </source>
</evidence>
<keyword evidence="5" id="KW-0175">Coiled coil</keyword>
<evidence type="ECO:0000256" key="4">
    <source>
        <dbReference type="ARBA" id="ARBA00023136"/>
    </source>
</evidence>
<feature type="region of interest" description="Disordered" evidence="6">
    <location>
        <begin position="513"/>
        <end position="568"/>
    </location>
</feature>
<dbReference type="AlphaFoldDB" id="A0A8H8RZM8"/>
<proteinExistence type="predicted"/>
<keyword evidence="9" id="KW-1185">Reference proteome</keyword>
<dbReference type="OrthoDB" id="266334at2759"/>
<dbReference type="SUPFAM" id="SSF49785">
    <property type="entry name" value="Galactose-binding domain-like"/>
    <property type="match status" value="1"/>
</dbReference>
<dbReference type="GO" id="GO:0034975">
    <property type="term" value="P:protein folding in endoplasmic reticulum"/>
    <property type="evidence" value="ECO:0007669"/>
    <property type="project" value="TreeGrafter"/>
</dbReference>
<feature type="compositionally biased region" description="Low complexity" evidence="6">
    <location>
        <begin position="891"/>
        <end position="903"/>
    </location>
</feature>
<feature type="coiled-coil region" evidence="5">
    <location>
        <begin position="445"/>
        <end position="472"/>
    </location>
</feature>
<dbReference type="PANTHER" id="PTHR12953:SF0">
    <property type="entry name" value="SUN DOMAIN-CONTAINING OSSIFICATION FACTOR"/>
    <property type="match status" value="1"/>
</dbReference>
<dbReference type="PROSITE" id="PS51469">
    <property type="entry name" value="SUN"/>
    <property type="match status" value="1"/>
</dbReference>
<reference evidence="8 9" key="1">
    <citation type="submission" date="2018-05" db="EMBL/GenBank/DDBJ databases">
        <title>Genome sequencing and assembly of the regulated plant pathogen Lachnellula willkommii and related sister species for the development of diagnostic species identification markers.</title>
        <authorList>
            <person name="Giroux E."/>
            <person name="Bilodeau G."/>
        </authorList>
    </citation>
    <scope>NUCLEOTIDE SEQUENCE [LARGE SCALE GENOMIC DNA]</scope>
    <source>
        <strain evidence="8 9">CBS 160.35</strain>
    </source>
</reference>
<dbReference type="InterPro" id="IPR012919">
    <property type="entry name" value="SUN_dom"/>
</dbReference>
<organism evidence="8 9">
    <name type="scientific">Lachnellula occidentalis</name>
    <dbReference type="NCBI Taxonomy" id="215460"/>
    <lineage>
        <taxon>Eukaryota</taxon>
        <taxon>Fungi</taxon>
        <taxon>Dikarya</taxon>
        <taxon>Ascomycota</taxon>
        <taxon>Pezizomycotina</taxon>
        <taxon>Leotiomycetes</taxon>
        <taxon>Helotiales</taxon>
        <taxon>Lachnaceae</taxon>
        <taxon>Lachnellula</taxon>
    </lineage>
</organism>
<keyword evidence="2" id="KW-0812">Transmembrane</keyword>
<keyword evidence="4" id="KW-0472">Membrane</keyword>
<evidence type="ECO:0000313" key="8">
    <source>
        <dbReference type="EMBL" id="TVY44333.1"/>
    </source>
</evidence>
<evidence type="ECO:0000256" key="1">
    <source>
        <dbReference type="ARBA" id="ARBA00004308"/>
    </source>
</evidence>
<comment type="subcellular location">
    <subcellularLocation>
        <location evidence="1">Endomembrane system</location>
    </subcellularLocation>
</comment>
<evidence type="ECO:0000256" key="2">
    <source>
        <dbReference type="ARBA" id="ARBA00022692"/>
    </source>
</evidence>
<dbReference type="InterPro" id="IPR008979">
    <property type="entry name" value="Galactose-bd-like_sf"/>
</dbReference>
<feature type="compositionally biased region" description="Low complexity" evidence="6">
    <location>
        <begin position="526"/>
        <end position="566"/>
    </location>
</feature>
<dbReference type="FunFam" id="2.60.120.260:FF:000082">
    <property type="entry name" value="Sad1/UNC domain protein"/>
    <property type="match status" value="1"/>
</dbReference>
<gene>
    <name evidence="8" type="primary">SPBC3E7.09</name>
    <name evidence="8" type="ORF">LOCC1_G002271</name>
</gene>
<dbReference type="Gene3D" id="2.60.120.260">
    <property type="entry name" value="Galactose-binding domain-like"/>
    <property type="match status" value="1"/>
</dbReference>
<dbReference type="GO" id="GO:0016020">
    <property type="term" value="C:membrane"/>
    <property type="evidence" value="ECO:0007669"/>
    <property type="project" value="InterPro"/>
</dbReference>
<feature type="compositionally biased region" description="Basic and acidic residues" evidence="6">
    <location>
        <begin position="866"/>
        <end position="875"/>
    </location>
</feature>
<comment type="caution">
    <text evidence="8">The sequence shown here is derived from an EMBL/GenBank/DDBJ whole genome shotgun (WGS) entry which is preliminary data.</text>
</comment>
<dbReference type="Proteomes" id="UP000443090">
    <property type="component" value="Unassembled WGS sequence"/>
</dbReference>
<feature type="compositionally biased region" description="Polar residues" evidence="6">
    <location>
        <begin position="920"/>
        <end position="929"/>
    </location>
</feature>
<dbReference type="EMBL" id="QGMI01000238">
    <property type="protein sequence ID" value="TVY44333.1"/>
    <property type="molecule type" value="Genomic_DNA"/>
</dbReference>
<feature type="compositionally biased region" description="Basic and acidic residues" evidence="6">
    <location>
        <begin position="235"/>
        <end position="252"/>
    </location>
</feature>
<keyword evidence="3" id="KW-1133">Transmembrane helix</keyword>
<evidence type="ECO:0000259" key="7">
    <source>
        <dbReference type="PROSITE" id="PS51469"/>
    </source>
</evidence>
<accession>A0A8H8RZM8</accession>
<name>A0A8H8RZM8_9HELO</name>
<evidence type="ECO:0000256" key="6">
    <source>
        <dbReference type="SAM" id="MobiDB-lite"/>
    </source>
</evidence>
<feature type="domain" description="SUN" evidence="7">
    <location>
        <begin position="220"/>
        <end position="408"/>
    </location>
</feature>
<dbReference type="GO" id="GO:0005737">
    <property type="term" value="C:cytoplasm"/>
    <property type="evidence" value="ECO:0007669"/>
    <property type="project" value="TreeGrafter"/>
</dbReference>
<dbReference type="GO" id="GO:0012505">
    <property type="term" value="C:endomembrane system"/>
    <property type="evidence" value="ECO:0007669"/>
    <property type="project" value="UniProtKB-SubCell"/>
</dbReference>
<feature type="region of interest" description="Disordered" evidence="6">
    <location>
        <begin position="200"/>
        <end position="252"/>
    </location>
</feature>
<protein>
    <recommendedName>
        <fullName evidence="7">SUN domain-containing protein</fullName>
    </recommendedName>
</protein>
<sequence length="1005" mass="110024">MLFVYDRDRLPAAAIATVLLLFSFAPRPISSSSITPAPQATPPPANLSAATCEFRTINYITDSLPQLCFRSSWSSANSSSSTKSSENTAVASEASESFPVSASPGVGKETVVGNATSNESVLSGRPSATESIASVALETPALPADDLEPSELNEASFLSFEEWKKQALEKAGQANANIGNKKLGSGENKKRDLESIQNNLDSVGDEGEIDLDFNSFRDGESSQKTSQTAETTGAETREEPQEVEKTAKHNDHYRSKDAGITCKERFSYASFDAGATVLKTHSGAKNPKAILIEDKDSYMISECSAENKFIIIELSEDIWIDTIVLANYEFFSSMVRTFRVSVSDRYPVKMEKWKDAGTYEARNSRDIQAFLIENPQIWARYLRIEFLSHYGNEYYCPLSLVRVHGTRMLESWKESEAIGEDEDTEENEDNTVEEHFVPDAVAEVVQEEERVNAELRAQAEKLVKDAHDLARDNKTAAKDVSKEQMTTSWVQLSFPLLPDNALWERDICRPSDAPVEQSITTEETKPQPAVSASSSQPSEVPGSVPPHGVSSPMSPSSSTTSPPGGVAANEISTIQGTQSMPAVVSNSTFITTYSNTSQSMTAASSITSHPAKVQNMTATHKNKTTTTSSASTSLPTIQESFFKAASRRLQLLETNSTLSLKYIEEQSKILREAFSKVEKKQLQKSTSFLDTLNSTVFAELRGFRQQYDEIWQSTVISLESQREESRREILAISSRLNILADEVVFQKRMSIVQSVLLLLCLGLVIFSRVSAGGIPEFPNMHVRARNLSDYPVESPLQSPPESPEFNQDGSWVEPDHRRQRFGASGISRSRSRDNSPPTPVSTYSRSDFGLTPPSGPDDATTGLLDHSSEHLEPPLHSRSKTRTRSSNFEASSSVLPSHSPDSVIRSKPSTYEGSWGSPLPSLSVQNSPVGTPKKYNGFIHQLGSPSASGADESQDTTPYTEYWVAGEEQIGLTDGPTRLPSPLEDSTPPPSIARKPLPALPKNGQ</sequence>
<dbReference type="InterPro" id="IPR045120">
    <property type="entry name" value="Suco/Slp1-like"/>
</dbReference>
<dbReference type="PANTHER" id="PTHR12953">
    <property type="entry name" value="MEMBRANE PROTEIN CH1 RELATED"/>
    <property type="match status" value="1"/>
</dbReference>
<feature type="region of interest" description="Disordered" evidence="6">
    <location>
        <begin position="791"/>
        <end position="1005"/>
    </location>
</feature>
<dbReference type="Pfam" id="PF07738">
    <property type="entry name" value="Sad1_UNC"/>
    <property type="match status" value="1"/>
</dbReference>